<evidence type="ECO:0000313" key="3">
    <source>
        <dbReference type="Proteomes" id="UP001488805"/>
    </source>
</evidence>
<evidence type="ECO:0000256" key="1">
    <source>
        <dbReference type="SAM" id="MobiDB-lite"/>
    </source>
</evidence>
<evidence type="ECO:0000313" key="2">
    <source>
        <dbReference type="EMBL" id="KAK9517747.1"/>
    </source>
</evidence>
<protein>
    <submittedName>
        <fullName evidence="2">Uncharacterized protein</fullName>
    </submittedName>
</protein>
<organism evidence="2 3">
    <name type="scientific">Zoarces viviparus</name>
    <name type="common">Viviparous eelpout</name>
    <name type="synonym">Blennius viviparus</name>
    <dbReference type="NCBI Taxonomy" id="48416"/>
    <lineage>
        <taxon>Eukaryota</taxon>
        <taxon>Metazoa</taxon>
        <taxon>Chordata</taxon>
        <taxon>Craniata</taxon>
        <taxon>Vertebrata</taxon>
        <taxon>Euteleostomi</taxon>
        <taxon>Actinopterygii</taxon>
        <taxon>Neopterygii</taxon>
        <taxon>Teleostei</taxon>
        <taxon>Neoteleostei</taxon>
        <taxon>Acanthomorphata</taxon>
        <taxon>Eupercaria</taxon>
        <taxon>Perciformes</taxon>
        <taxon>Cottioidei</taxon>
        <taxon>Zoarcales</taxon>
        <taxon>Zoarcidae</taxon>
        <taxon>Zoarcinae</taxon>
        <taxon>Zoarces</taxon>
    </lineage>
</organism>
<dbReference type="Gene3D" id="1.20.1070.10">
    <property type="entry name" value="Rhodopsin 7-helix transmembrane proteins"/>
    <property type="match status" value="1"/>
</dbReference>
<keyword evidence="3" id="KW-1185">Reference proteome</keyword>
<name>A0AAW1E670_ZOAVI</name>
<feature type="region of interest" description="Disordered" evidence="1">
    <location>
        <begin position="182"/>
        <end position="205"/>
    </location>
</feature>
<comment type="caution">
    <text evidence="2">The sequence shown here is derived from an EMBL/GenBank/DDBJ whole genome shotgun (WGS) entry which is preliminary data.</text>
</comment>
<dbReference type="EMBL" id="JBCEZU010000538">
    <property type="protein sequence ID" value="KAK9517747.1"/>
    <property type="molecule type" value="Genomic_DNA"/>
</dbReference>
<proteinExistence type="predicted"/>
<reference evidence="2 3" key="1">
    <citation type="journal article" date="2024" name="Genome Biol. Evol.">
        <title>Chromosome-level genome assembly of the viviparous eelpout Zoarces viviparus.</title>
        <authorList>
            <person name="Fuhrmann N."/>
            <person name="Brasseur M.V."/>
            <person name="Bakowski C.E."/>
            <person name="Podsiadlowski L."/>
            <person name="Prost S."/>
            <person name="Krehenwinkel H."/>
            <person name="Mayer C."/>
        </authorList>
    </citation>
    <scope>NUCLEOTIDE SEQUENCE [LARGE SCALE GENOMIC DNA]</scope>
    <source>
        <strain evidence="2">NO-MEL_2022_Ind0_liver</strain>
    </source>
</reference>
<gene>
    <name evidence="2" type="ORF">VZT92_023092</name>
</gene>
<sequence length="245" mass="27508">MGVEGSLPAHIRVKQEIQSQFPANTQVKPRFELATVLLLPHTAGLPLLVGCAFSLRALLLLCSPHTSTKPSTVLLSRLAITDTLVPLHWMLQLAWWTEDVCCGTKTGLVREAAGALCQRLLDAHHLASLLLLGLLGLEAMLVSRWPQQTLRFRTSHWAQLSCNLVWTLVLLELLYSLHSKPLQDSRPQTSFSTPQTSQSPSLDLMPPSSLPAVSSYLRRTLWLLNLWLHYAVLFRRPQKRKSCFH</sequence>
<dbReference type="AlphaFoldDB" id="A0AAW1E670"/>
<dbReference type="Proteomes" id="UP001488805">
    <property type="component" value="Unassembled WGS sequence"/>
</dbReference>
<accession>A0AAW1E670</accession>